<gene>
    <name evidence="2" type="ORF">IFE19_03060</name>
</gene>
<accession>A0ABX7SNE1</accession>
<protein>
    <recommendedName>
        <fullName evidence="1">Exonuclease domain-containing protein</fullName>
    </recommendedName>
</protein>
<dbReference type="Gene3D" id="3.30.420.10">
    <property type="entry name" value="Ribonuclease H-like superfamily/Ribonuclease H"/>
    <property type="match status" value="1"/>
</dbReference>
<dbReference type="InterPro" id="IPR012337">
    <property type="entry name" value="RNaseH-like_sf"/>
</dbReference>
<dbReference type="InterPro" id="IPR013520">
    <property type="entry name" value="Ribonucl_H"/>
</dbReference>
<evidence type="ECO:0000259" key="1">
    <source>
        <dbReference type="Pfam" id="PF00929"/>
    </source>
</evidence>
<evidence type="ECO:0000313" key="2">
    <source>
        <dbReference type="EMBL" id="QTC88390.1"/>
    </source>
</evidence>
<sequence length="141" mass="15435">MLDEERFVGVIVDVETTGLDHDIDEVIELGMVKFAFDRHGHVGAEFAVFQAFNEPSIPIPSAIVDLTGISDLDVRGKRISAEALHAYMDGVSLSLGYAHSSASMAISYPSRCREGRGRTCAKLLQHQYRPASPTAKSTLHY</sequence>
<evidence type="ECO:0000313" key="3">
    <source>
        <dbReference type="Proteomes" id="UP000663942"/>
    </source>
</evidence>
<dbReference type="SUPFAM" id="SSF53098">
    <property type="entry name" value="Ribonuclease H-like"/>
    <property type="match status" value="1"/>
</dbReference>
<keyword evidence="3" id="KW-1185">Reference proteome</keyword>
<dbReference type="EMBL" id="CP062006">
    <property type="protein sequence ID" value="QTC88390.1"/>
    <property type="molecule type" value="Genomic_DNA"/>
</dbReference>
<reference evidence="2 3" key="1">
    <citation type="submission" date="2020-09" db="EMBL/GenBank/DDBJ databases">
        <title>Brevundimonas sp. LVF1 isolated from an oligotrophic pond in Goettingen, Germany.</title>
        <authorList>
            <person name="Friedrich I."/>
            <person name="Klassen A."/>
            <person name="Neubauer H."/>
            <person name="Schneider D."/>
            <person name="Hertel R."/>
            <person name="Daniel R."/>
        </authorList>
    </citation>
    <scope>NUCLEOTIDE SEQUENCE [LARGE SCALE GENOMIC DNA]</scope>
    <source>
        <strain evidence="2 3">LVF1</strain>
    </source>
</reference>
<dbReference type="Pfam" id="PF00929">
    <property type="entry name" value="RNase_T"/>
    <property type="match status" value="1"/>
</dbReference>
<proteinExistence type="predicted"/>
<feature type="domain" description="Exonuclease" evidence="1">
    <location>
        <begin position="10"/>
        <end position="92"/>
    </location>
</feature>
<dbReference type="Proteomes" id="UP000663942">
    <property type="component" value="Chromosome"/>
</dbReference>
<dbReference type="CDD" id="cd06127">
    <property type="entry name" value="DEDDh"/>
    <property type="match status" value="1"/>
</dbReference>
<name>A0ABX7SNE1_9CAUL</name>
<organism evidence="2 3">
    <name type="scientific">Brevundimonas pondensis</name>
    <dbReference type="NCBI Taxonomy" id="2774189"/>
    <lineage>
        <taxon>Bacteria</taxon>
        <taxon>Pseudomonadati</taxon>
        <taxon>Pseudomonadota</taxon>
        <taxon>Alphaproteobacteria</taxon>
        <taxon>Caulobacterales</taxon>
        <taxon>Caulobacteraceae</taxon>
        <taxon>Brevundimonas</taxon>
    </lineage>
</organism>
<dbReference type="InterPro" id="IPR036397">
    <property type="entry name" value="RNaseH_sf"/>
</dbReference>
<dbReference type="RefSeq" id="WP_207825564.1">
    <property type="nucleotide sequence ID" value="NZ_CP062006.1"/>
</dbReference>